<gene>
    <name evidence="2" type="ORF">ENT87_06375</name>
</gene>
<protein>
    <recommendedName>
        <fullName evidence="1">Uroporphyrinogen decarboxylase (URO-D) domain-containing protein</fullName>
    </recommendedName>
</protein>
<dbReference type="GO" id="GO:0004853">
    <property type="term" value="F:uroporphyrinogen decarboxylase activity"/>
    <property type="evidence" value="ECO:0007669"/>
    <property type="project" value="InterPro"/>
</dbReference>
<evidence type="ECO:0000259" key="1">
    <source>
        <dbReference type="Pfam" id="PF01208"/>
    </source>
</evidence>
<dbReference type="Pfam" id="PF01208">
    <property type="entry name" value="URO-D"/>
    <property type="match status" value="1"/>
</dbReference>
<dbReference type="EMBL" id="DTAI01000190">
    <property type="protein sequence ID" value="HGN37154.1"/>
    <property type="molecule type" value="Genomic_DNA"/>
</dbReference>
<evidence type="ECO:0000313" key="2">
    <source>
        <dbReference type="EMBL" id="HGN37154.1"/>
    </source>
</evidence>
<dbReference type="Gene3D" id="3.20.20.210">
    <property type="match status" value="2"/>
</dbReference>
<sequence>MSMDSFDNTFNKRLNRIENALTGKRPDRVPFLPAFHYFPARYCKVTYHDYAFNYEIFYNCVVKVFKEFNFDAAGFVAPGAGIPGPLGIPIIFAEKFPELLTVIPSFTGPLHDILGDKYTKWPGRELDVNKPAQIAYVDAPYMTVDEYAELARDPEYFLVNKIIPRVYRNLSMPGTPHYIATLIKIGLEAAKFNAVNLRLFNELKNMGYPILPFSFSTVPADYIADNLRCPHSYALTDIYRVPAEFKAASEALLPYLIKLGLKPMPPANIRSSLFGTEVGVVFIPLHLNEMLPPKLYSEFYWPYLRKLVEEFHRSGLKSWIFFEGDHTPHLETILEAPKGSIIAYFERTNLRKAGEVLGGHVVLMGGISVAHLIHGTPERVFNEVCNLLKEMKEFGVFIFSGSGVGGIPDETKPENLRAAVEAVSRCGEY</sequence>
<proteinExistence type="predicted"/>
<comment type="caution">
    <text evidence="2">The sequence shown here is derived from an EMBL/GenBank/DDBJ whole genome shotgun (WGS) entry which is preliminary data.</text>
</comment>
<dbReference type="InterPro" id="IPR000257">
    <property type="entry name" value="Uroporphyrinogen_deCOase"/>
</dbReference>
<dbReference type="GO" id="GO:0006779">
    <property type="term" value="P:porphyrin-containing compound biosynthetic process"/>
    <property type="evidence" value="ECO:0007669"/>
    <property type="project" value="InterPro"/>
</dbReference>
<dbReference type="SUPFAM" id="SSF51726">
    <property type="entry name" value="UROD/MetE-like"/>
    <property type="match status" value="1"/>
</dbReference>
<dbReference type="AlphaFoldDB" id="A0A7J3I8Q5"/>
<dbReference type="PANTHER" id="PTHR47099:SF1">
    <property type="entry name" value="METHYLCOBAMIDE:COM METHYLTRANSFERASE MTBA"/>
    <property type="match status" value="1"/>
</dbReference>
<dbReference type="PANTHER" id="PTHR47099">
    <property type="entry name" value="METHYLCOBAMIDE:COM METHYLTRANSFERASE MTBA"/>
    <property type="match status" value="1"/>
</dbReference>
<feature type="domain" description="Uroporphyrinogen decarboxylase (URO-D)" evidence="1">
    <location>
        <begin position="281"/>
        <end position="425"/>
    </location>
</feature>
<reference evidence="2" key="1">
    <citation type="journal article" date="2020" name="mSystems">
        <title>Genome- and Community-Level Interaction Insights into Carbon Utilization and Element Cycling Functions of Hydrothermarchaeota in Hydrothermal Sediment.</title>
        <authorList>
            <person name="Zhou Z."/>
            <person name="Liu Y."/>
            <person name="Xu W."/>
            <person name="Pan J."/>
            <person name="Luo Z.H."/>
            <person name="Li M."/>
        </authorList>
    </citation>
    <scope>NUCLEOTIDE SEQUENCE [LARGE SCALE GENOMIC DNA]</scope>
    <source>
        <strain evidence="2">SpSt-618</strain>
    </source>
</reference>
<dbReference type="InterPro" id="IPR038071">
    <property type="entry name" value="UROD/MetE-like_sf"/>
</dbReference>
<organism evidence="2">
    <name type="scientific">Ignisphaera aggregans</name>
    <dbReference type="NCBI Taxonomy" id="334771"/>
    <lineage>
        <taxon>Archaea</taxon>
        <taxon>Thermoproteota</taxon>
        <taxon>Thermoprotei</taxon>
        <taxon>Desulfurococcales</taxon>
        <taxon>Desulfurococcaceae</taxon>
        <taxon>Ignisphaera</taxon>
    </lineage>
</organism>
<name>A0A7J3I8Q5_9CREN</name>
<accession>A0A7J3I8Q5</accession>
<dbReference type="InterPro" id="IPR052024">
    <property type="entry name" value="Methanogen_methyltrans"/>
</dbReference>